<dbReference type="InterPro" id="IPR000792">
    <property type="entry name" value="Tscrpt_reg_LuxR_C"/>
</dbReference>
<feature type="region of interest" description="Disordered" evidence="1">
    <location>
        <begin position="708"/>
        <end position="727"/>
    </location>
</feature>
<dbReference type="InterPro" id="IPR036388">
    <property type="entry name" value="WH-like_DNA-bd_sf"/>
</dbReference>
<evidence type="ECO:0000256" key="1">
    <source>
        <dbReference type="SAM" id="MobiDB-lite"/>
    </source>
</evidence>
<dbReference type="SUPFAM" id="SSF48452">
    <property type="entry name" value="TPR-like"/>
    <property type="match status" value="1"/>
</dbReference>
<name>A0A6G4UAR2_9ACTN</name>
<dbReference type="SMART" id="SM00421">
    <property type="entry name" value="HTH_LUXR"/>
    <property type="match status" value="1"/>
</dbReference>
<comment type="caution">
    <text evidence="3">The sequence shown here is derived from an EMBL/GenBank/DDBJ whole genome shotgun (WGS) entry which is preliminary data.</text>
</comment>
<reference evidence="3 4" key="1">
    <citation type="submission" date="2020-02" db="EMBL/GenBank/DDBJ databases">
        <title>Whole-genome analyses of novel actinobacteria.</title>
        <authorList>
            <person name="Sahin N."/>
        </authorList>
    </citation>
    <scope>NUCLEOTIDE SEQUENCE [LARGE SCALE GENOMIC DNA]</scope>
    <source>
        <strain evidence="3 4">A7024</strain>
    </source>
</reference>
<dbReference type="InterPro" id="IPR016032">
    <property type="entry name" value="Sig_transdc_resp-reg_C-effctor"/>
</dbReference>
<dbReference type="AlphaFoldDB" id="A0A6G4UAR2"/>
<dbReference type="PROSITE" id="PS50043">
    <property type="entry name" value="HTH_LUXR_2"/>
    <property type="match status" value="1"/>
</dbReference>
<dbReference type="CDD" id="cd06170">
    <property type="entry name" value="LuxR_C_like"/>
    <property type="match status" value="1"/>
</dbReference>
<dbReference type="Proteomes" id="UP000481583">
    <property type="component" value="Unassembled WGS sequence"/>
</dbReference>
<dbReference type="InterPro" id="IPR011990">
    <property type="entry name" value="TPR-like_helical_dom_sf"/>
</dbReference>
<dbReference type="GO" id="GO:0003677">
    <property type="term" value="F:DNA binding"/>
    <property type="evidence" value="ECO:0007669"/>
    <property type="project" value="InterPro"/>
</dbReference>
<evidence type="ECO:0000259" key="2">
    <source>
        <dbReference type="PROSITE" id="PS50043"/>
    </source>
</evidence>
<dbReference type="PANTHER" id="PTHR47691">
    <property type="entry name" value="REGULATOR-RELATED"/>
    <property type="match status" value="1"/>
</dbReference>
<dbReference type="Gene3D" id="1.25.40.10">
    <property type="entry name" value="Tetratricopeptide repeat domain"/>
    <property type="match status" value="1"/>
</dbReference>
<dbReference type="SUPFAM" id="SSF52540">
    <property type="entry name" value="P-loop containing nucleoside triphosphate hydrolases"/>
    <property type="match status" value="1"/>
</dbReference>
<dbReference type="PRINTS" id="PR00364">
    <property type="entry name" value="DISEASERSIST"/>
</dbReference>
<sequence>MLTSGCCPISPHGVGLPTTLGGVAFGATWRRGDRLPAEVTSFVGRTAELADVHRLLAQSRMVTLVGPGGVGKTRLALRSVAEAAVRFEDGVHLVELSGLKGAELLPNAVSEALGLPEQAGRPQVDAVVEYVAERELLLVLDTCEHLLDACALLADLLLPQAPRLTILATSRQALDVPGEHVLPVPPLPLPDAENGGDALDLFVQRARAAVPGFELTDANREHAVALCRRLDGIPLAIELASVRLRALPLNHLVARLTDTFALLAGSRLTTLPRHQTLRTTIGWSHELCTPQERLLWARLSVFAGDFDLAAVEAVCADAELPAETVLEHVISLVDKSVVLRVGEQGTRYRLLDTIREFGAEWLTSLGEQEALRERHIACYRHRLAKLGIAFTTSEQPELHRELSAEEGNLRAALDYAEERGELLHLTGLMSAYWAVSGHPGEAAYWMDKGFRQPGGAPLERAFNLGAYAMFAGHKGDHEAAIPAAEQALQLAAELDDDRIASIASGAYGVALSYKGEHEAALKRLEFAWESSAGTPDPLPRLMSSLGLSIAHVLARRPEEAIEECDRTVALLGPGGSDECFIQGFSYVFRGLAHFMCGRPDRSAAALRRAAALQSRRGDVLGHAHVLSIMAWLAVDAGRHRRAAWLFGAASAHWSLVGRTILLGNPMMQSLQEKSVAATRASLGEERYEQLFRQGVRLPSPRAVEFAAGDHDALPPDRPAYGEKGGSRADALTRREREVAALVAQGLSNREIAERLVISKRTADAHVEHILAKLGFSSRSEIAAMVSGEQPGQRLPR</sequence>
<evidence type="ECO:0000313" key="4">
    <source>
        <dbReference type="Proteomes" id="UP000481583"/>
    </source>
</evidence>
<gene>
    <name evidence="3" type="ORF">G5C51_30835</name>
</gene>
<dbReference type="EMBL" id="JAAKZV010000193">
    <property type="protein sequence ID" value="NGN68281.1"/>
    <property type="molecule type" value="Genomic_DNA"/>
</dbReference>
<keyword evidence="4" id="KW-1185">Reference proteome</keyword>
<dbReference type="InterPro" id="IPR027417">
    <property type="entry name" value="P-loop_NTPase"/>
</dbReference>
<dbReference type="Gene3D" id="1.10.10.10">
    <property type="entry name" value="Winged helix-like DNA-binding domain superfamily/Winged helix DNA-binding domain"/>
    <property type="match status" value="1"/>
</dbReference>
<dbReference type="PRINTS" id="PR00038">
    <property type="entry name" value="HTHLUXR"/>
</dbReference>
<dbReference type="SUPFAM" id="SSF46894">
    <property type="entry name" value="C-terminal effector domain of the bipartite response regulators"/>
    <property type="match status" value="1"/>
</dbReference>
<dbReference type="GO" id="GO:0006355">
    <property type="term" value="P:regulation of DNA-templated transcription"/>
    <property type="evidence" value="ECO:0007669"/>
    <property type="project" value="InterPro"/>
</dbReference>
<dbReference type="Pfam" id="PF00196">
    <property type="entry name" value="GerE"/>
    <property type="match status" value="1"/>
</dbReference>
<feature type="domain" description="HTH luxR-type" evidence="2">
    <location>
        <begin position="724"/>
        <end position="789"/>
    </location>
</feature>
<organism evidence="3 4">
    <name type="scientific">Streptomyces coryli</name>
    <dbReference type="NCBI Taxonomy" id="1128680"/>
    <lineage>
        <taxon>Bacteria</taxon>
        <taxon>Bacillati</taxon>
        <taxon>Actinomycetota</taxon>
        <taxon>Actinomycetes</taxon>
        <taxon>Kitasatosporales</taxon>
        <taxon>Streptomycetaceae</taxon>
        <taxon>Streptomyces</taxon>
    </lineage>
</organism>
<protein>
    <submittedName>
        <fullName evidence="3">LuxR family transcriptional regulator</fullName>
    </submittedName>
</protein>
<proteinExistence type="predicted"/>
<dbReference type="PANTHER" id="PTHR47691:SF3">
    <property type="entry name" value="HTH-TYPE TRANSCRIPTIONAL REGULATOR RV0890C-RELATED"/>
    <property type="match status" value="1"/>
</dbReference>
<accession>A0A6G4UAR2</accession>
<evidence type="ECO:0000313" key="3">
    <source>
        <dbReference type="EMBL" id="NGN68281.1"/>
    </source>
</evidence>
<dbReference type="Gene3D" id="3.40.50.300">
    <property type="entry name" value="P-loop containing nucleotide triphosphate hydrolases"/>
    <property type="match status" value="1"/>
</dbReference>